<dbReference type="SUPFAM" id="SSF55486">
    <property type="entry name" value="Metalloproteases ('zincins'), catalytic domain"/>
    <property type="match status" value="1"/>
</dbReference>
<keyword evidence="4" id="KW-1015">Disulfide bond</keyword>
<evidence type="ECO:0000256" key="1">
    <source>
        <dbReference type="ARBA" id="ARBA00001923"/>
    </source>
</evidence>
<evidence type="ECO:0000256" key="4">
    <source>
        <dbReference type="ARBA" id="ARBA00023157"/>
    </source>
</evidence>
<evidence type="ECO:0000256" key="5">
    <source>
        <dbReference type="ARBA" id="ARBA00023180"/>
    </source>
</evidence>
<evidence type="ECO:0000256" key="3">
    <source>
        <dbReference type="ARBA" id="ARBA00022729"/>
    </source>
</evidence>
<accession>A0ABQ9VPS8</accession>
<gene>
    <name evidence="7" type="ORF">P7K49_010650</name>
</gene>
<evidence type="ECO:0000256" key="6">
    <source>
        <dbReference type="PROSITE-ProRule" id="PRU01355"/>
    </source>
</evidence>
<comment type="similarity">
    <text evidence="2 6">Belongs to the peptidase M2 family.</text>
</comment>
<sequence>MWAQTWSNIYDLVVPFPSATLMDTTEAMLKQFGPAPAAPTTARSLPQNPQFGQNSLFLQGWTPRRMFKEADDFFTSLGLLSVPPEFWNKSMLEKPTDGREVVCHASAWDFYNGKDFRYIQLGPRPRS</sequence>
<protein>
    <submittedName>
        <fullName evidence="7">Uncharacterized protein</fullName>
    </submittedName>
</protein>
<comment type="cofactor">
    <cofactor evidence="1">
        <name>chloride</name>
        <dbReference type="ChEBI" id="CHEBI:17996"/>
    </cofactor>
</comment>
<reference evidence="7 8" key="1">
    <citation type="submission" date="2023-05" db="EMBL/GenBank/DDBJ databases">
        <title>B98-5 Cell Line De Novo Hybrid Assembly: An Optical Mapping Approach.</title>
        <authorList>
            <person name="Kananen K."/>
            <person name="Auerbach J.A."/>
            <person name="Kautto E."/>
            <person name="Blachly J.S."/>
        </authorList>
    </citation>
    <scope>NUCLEOTIDE SEQUENCE [LARGE SCALE GENOMIC DNA]</scope>
    <source>
        <strain evidence="7">B95-8</strain>
        <tissue evidence="7">Cell line</tissue>
    </source>
</reference>
<organism evidence="7 8">
    <name type="scientific">Saguinus oedipus</name>
    <name type="common">Cotton-top tamarin</name>
    <name type="synonym">Oedipomidas oedipus</name>
    <dbReference type="NCBI Taxonomy" id="9490"/>
    <lineage>
        <taxon>Eukaryota</taxon>
        <taxon>Metazoa</taxon>
        <taxon>Chordata</taxon>
        <taxon>Craniata</taxon>
        <taxon>Vertebrata</taxon>
        <taxon>Euteleostomi</taxon>
        <taxon>Mammalia</taxon>
        <taxon>Eutheria</taxon>
        <taxon>Euarchontoglires</taxon>
        <taxon>Primates</taxon>
        <taxon>Haplorrhini</taxon>
        <taxon>Platyrrhini</taxon>
        <taxon>Cebidae</taxon>
        <taxon>Callitrichinae</taxon>
        <taxon>Saguinus</taxon>
    </lineage>
</organism>
<keyword evidence="5" id="KW-0325">Glycoprotein</keyword>
<dbReference type="Pfam" id="PF01401">
    <property type="entry name" value="Peptidase_M2"/>
    <property type="match status" value="1"/>
</dbReference>
<evidence type="ECO:0000256" key="2">
    <source>
        <dbReference type="ARBA" id="ARBA00008139"/>
    </source>
</evidence>
<dbReference type="EMBL" id="JASSZA010000005">
    <property type="protein sequence ID" value="KAK2110904.1"/>
    <property type="molecule type" value="Genomic_DNA"/>
</dbReference>
<keyword evidence="8" id="KW-1185">Reference proteome</keyword>
<dbReference type="InterPro" id="IPR001548">
    <property type="entry name" value="Peptidase_M2"/>
</dbReference>
<evidence type="ECO:0000313" key="8">
    <source>
        <dbReference type="Proteomes" id="UP001266305"/>
    </source>
</evidence>
<name>A0ABQ9VPS8_SAGOE</name>
<comment type="caution">
    <text evidence="6">Lacks conserved residue(s) required for the propagation of feature annotation.</text>
</comment>
<dbReference type="PANTHER" id="PTHR10514">
    <property type="entry name" value="ANGIOTENSIN-CONVERTING ENZYME"/>
    <property type="match status" value="1"/>
</dbReference>
<keyword evidence="3" id="KW-0732">Signal</keyword>
<proteinExistence type="inferred from homology"/>
<dbReference type="Proteomes" id="UP001266305">
    <property type="component" value="Unassembled WGS sequence"/>
</dbReference>
<dbReference type="PROSITE" id="PS52011">
    <property type="entry name" value="PEPTIDASE_M2"/>
    <property type="match status" value="1"/>
</dbReference>
<comment type="caution">
    <text evidence="7">The sequence shown here is derived from an EMBL/GenBank/DDBJ whole genome shotgun (WGS) entry which is preliminary data.</text>
</comment>
<dbReference type="PANTHER" id="PTHR10514:SF27">
    <property type="entry name" value="ANGIOTENSIN-CONVERTING ENZYME"/>
    <property type="match status" value="1"/>
</dbReference>
<evidence type="ECO:0000313" key="7">
    <source>
        <dbReference type="EMBL" id="KAK2110904.1"/>
    </source>
</evidence>